<dbReference type="PANTHER" id="PTHR11950:SF31">
    <property type="entry name" value="SEGMENTATION PROTEIN RUNT"/>
    <property type="match status" value="1"/>
</dbReference>
<comment type="subcellular location">
    <subcellularLocation>
        <location evidence="1">Nucleus</location>
    </subcellularLocation>
</comment>
<dbReference type="GO" id="GO:0048592">
    <property type="term" value="P:eye morphogenesis"/>
    <property type="evidence" value="ECO:0007669"/>
    <property type="project" value="UniProtKB-ARBA"/>
</dbReference>
<dbReference type="GO" id="GO:0005634">
    <property type="term" value="C:nucleus"/>
    <property type="evidence" value="ECO:0007669"/>
    <property type="project" value="UniProtKB-SubCell"/>
</dbReference>
<dbReference type="PRINTS" id="PR00967">
    <property type="entry name" value="ONCOGENEAML1"/>
</dbReference>
<dbReference type="GO" id="GO:0001709">
    <property type="term" value="P:cell fate determination"/>
    <property type="evidence" value="ECO:0007669"/>
    <property type="project" value="UniProtKB-ARBA"/>
</dbReference>
<dbReference type="InterPro" id="IPR000040">
    <property type="entry name" value="AML1_Runt"/>
</dbReference>
<feature type="compositionally biased region" description="Low complexity" evidence="5">
    <location>
        <begin position="309"/>
        <end position="332"/>
    </location>
</feature>
<dbReference type="GO" id="GO:0000978">
    <property type="term" value="F:RNA polymerase II cis-regulatory region sequence-specific DNA binding"/>
    <property type="evidence" value="ECO:0007669"/>
    <property type="project" value="TreeGrafter"/>
</dbReference>
<dbReference type="AlphaFoldDB" id="A0A8D8GZC1"/>
<feature type="compositionally biased region" description="Low complexity" evidence="5">
    <location>
        <begin position="193"/>
        <end position="209"/>
    </location>
</feature>
<dbReference type="InterPro" id="IPR012346">
    <property type="entry name" value="p53/RUNT-type_TF_DNA-bd_sf"/>
</dbReference>
<dbReference type="PANTHER" id="PTHR11950">
    <property type="entry name" value="RUNT RELATED"/>
    <property type="match status" value="1"/>
</dbReference>
<dbReference type="InterPro" id="IPR013524">
    <property type="entry name" value="Runt_dom"/>
</dbReference>
<dbReference type="GO" id="GO:0005524">
    <property type="term" value="F:ATP binding"/>
    <property type="evidence" value="ECO:0007669"/>
    <property type="project" value="InterPro"/>
</dbReference>
<sequence length="454" mass="48825">MHLPAASNECPTPPKSMTDMFSSLHEMLQEYHGELVQTGSPAVLCSVLPTHWRSNKSLPCAFKVIALDDIPDNTLVKITAGNDENYCGELRNNTAVMKNQVAKFNDLRFVGRSGRGKSFTITISISTYPCQIATYTKAIKVTVDGPREPRSKQNFAYGHPGAFNPFMLNPGWLDAAYMNYAWSDYFRQHQQLQAQQTGGAQPGQTTPTGVGKGSPTLPVTPNGTPTQTTGPMLPTPPADFMPGAAPNAPNGPAPVLPNGMTYLPQFPFGPQSHFLPYDISPLRANGLRTAAGPHQIPATMTIPGAPDYNSSSRLSPASSRNSTSSPPSTINASQTKISFSLELNSTGEHSSAEESDDEHIDVVKSAFVPILRPLPTSSADTTQEHPLPKSETPDSTTMPSSPPKPRCELKAPSSKKPQLHETAPSEPASPEATKLKSPDGILIKQSAKSVWRPY</sequence>
<dbReference type="EMBL" id="HBUE01297123">
    <property type="protein sequence ID" value="CAG6576995.1"/>
    <property type="molecule type" value="Transcribed_RNA"/>
</dbReference>
<dbReference type="PROSITE" id="PS51062">
    <property type="entry name" value="RUNT"/>
    <property type="match status" value="1"/>
</dbReference>
<dbReference type="FunFam" id="2.60.40.720:FF:000001">
    <property type="entry name" value="Runt-related transcription factor"/>
    <property type="match status" value="1"/>
</dbReference>
<feature type="domain" description="Runt" evidence="6">
    <location>
        <begin position="23"/>
        <end position="151"/>
    </location>
</feature>
<accession>A0A8D8GZC1</accession>
<feature type="region of interest" description="Disordered" evidence="5">
    <location>
        <begin position="193"/>
        <end position="252"/>
    </location>
</feature>
<keyword evidence="3" id="KW-0804">Transcription</keyword>
<feature type="region of interest" description="Disordered" evidence="5">
    <location>
        <begin position="374"/>
        <end position="454"/>
    </location>
</feature>
<keyword evidence="4" id="KW-0539">Nucleus</keyword>
<dbReference type="EMBL" id="HBUE01013527">
    <property type="protein sequence ID" value="CAG6449591.1"/>
    <property type="molecule type" value="Transcribed_RNA"/>
</dbReference>
<feature type="region of interest" description="Disordered" evidence="5">
    <location>
        <begin position="295"/>
        <end position="332"/>
    </location>
</feature>
<dbReference type="SUPFAM" id="SSF49417">
    <property type="entry name" value="p53-like transcription factors"/>
    <property type="match status" value="1"/>
</dbReference>
<proteinExistence type="predicted"/>
<evidence type="ECO:0000256" key="3">
    <source>
        <dbReference type="ARBA" id="ARBA00023163"/>
    </source>
</evidence>
<organism evidence="7">
    <name type="scientific">Culex pipiens</name>
    <name type="common">House mosquito</name>
    <dbReference type="NCBI Taxonomy" id="7175"/>
    <lineage>
        <taxon>Eukaryota</taxon>
        <taxon>Metazoa</taxon>
        <taxon>Ecdysozoa</taxon>
        <taxon>Arthropoda</taxon>
        <taxon>Hexapoda</taxon>
        <taxon>Insecta</taxon>
        <taxon>Pterygota</taxon>
        <taxon>Neoptera</taxon>
        <taxon>Endopterygota</taxon>
        <taxon>Diptera</taxon>
        <taxon>Nematocera</taxon>
        <taxon>Culicoidea</taxon>
        <taxon>Culicidae</taxon>
        <taxon>Culicinae</taxon>
        <taxon>Culicini</taxon>
        <taxon>Culex</taxon>
        <taxon>Culex</taxon>
    </lineage>
</organism>
<evidence type="ECO:0000256" key="4">
    <source>
        <dbReference type="ARBA" id="ARBA00023242"/>
    </source>
</evidence>
<evidence type="ECO:0000313" key="7">
    <source>
        <dbReference type="EMBL" id="CAG6525288.1"/>
    </source>
</evidence>
<feature type="compositionally biased region" description="Low complexity" evidence="5">
    <location>
        <begin position="219"/>
        <end position="231"/>
    </location>
</feature>
<dbReference type="EMBL" id="HBUE01013529">
    <property type="protein sequence ID" value="CAG6449593.1"/>
    <property type="molecule type" value="Transcribed_RNA"/>
</dbReference>
<evidence type="ECO:0000259" key="6">
    <source>
        <dbReference type="PROSITE" id="PS51062"/>
    </source>
</evidence>
<evidence type="ECO:0000256" key="5">
    <source>
        <dbReference type="SAM" id="MobiDB-lite"/>
    </source>
</evidence>
<evidence type="ECO:0000256" key="1">
    <source>
        <dbReference type="ARBA" id="ARBA00004123"/>
    </source>
</evidence>
<dbReference type="EMBL" id="HBUE01191204">
    <property type="protein sequence ID" value="CAG6525288.1"/>
    <property type="molecule type" value="Transcribed_RNA"/>
</dbReference>
<dbReference type="EMBL" id="HBUE01013528">
    <property type="protein sequence ID" value="CAG6449592.1"/>
    <property type="molecule type" value="Transcribed_RNA"/>
</dbReference>
<reference evidence="7" key="1">
    <citation type="submission" date="2021-05" db="EMBL/GenBank/DDBJ databases">
        <authorList>
            <person name="Alioto T."/>
            <person name="Alioto T."/>
            <person name="Gomez Garrido J."/>
        </authorList>
    </citation>
    <scope>NUCLEOTIDE SEQUENCE</scope>
</reference>
<dbReference type="GO" id="GO:0000981">
    <property type="term" value="F:DNA-binding transcription factor activity, RNA polymerase II-specific"/>
    <property type="evidence" value="ECO:0007669"/>
    <property type="project" value="TreeGrafter"/>
</dbReference>
<dbReference type="InterPro" id="IPR008967">
    <property type="entry name" value="p53-like_TF_DNA-bd_sf"/>
</dbReference>
<evidence type="ECO:0000256" key="2">
    <source>
        <dbReference type="ARBA" id="ARBA00023015"/>
    </source>
</evidence>
<protein>
    <submittedName>
        <fullName evidence="7">Segmentation protein Runt</fullName>
    </submittedName>
</protein>
<feature type="compositionally biased region" description="Basic and acidic residues" evidence="5">
    <location>
        <begin position="382"/>
        <end position="392"/>
    </location>
</feature>
<name>A0A8D8GZC1_CULPI</name>
<dbReference type="Gene3D" id="2.60.40.720">
    <property type="match status" value="1"/>
</dbReference>
<dbReference type="Pfam" id="PF00853">
    <property type="entry name" value="Runt"/>
    <property type="match status" value="1"/>
</dbReference>
<keyword evidence="2" id="KW-0805">Transcription regulation</keyword>